<evidence type="ECO:0000256" key="2">
    <source>
        <dbReference type="ARBA" id="ARBA00022737"/>
    </source>
</evidence>
<dbReference type="PROSITE" id="PS00028">
    <property type="entry name" value="ZINC_FINGER_C2H2_1"/>
    <property type="match status" value="1"/>
</dbReference>
<keyword evidence="5" id="KW-0805">Transcription regulation</keyword>
<protein>
    <submittedName>
        <fullName evidence="14">ADNP homeobox 2b</fullName>
    </submittedName>
</protein>
<dbReference type="InterPro" id="IPR038861">
    <property type="entry name" value="ADNP/ADNP2"/>
</dbReference>
<evidence type="ECO:0000313" key="14">
    <source>
        <dbReference type="Ensembl" id="ENSSTUP00000108967.1"/>
    </source>
</evidence>
<evidence type="ECO:0000256" key="6">
    <source>
        <dbReference type="ARBA" id="ARBA00023125"/>
    </source>
</evidence>
<comment type="subcellular location">
    <subcellularLocation>
        <location evidence="10 11">Nucleus</location>
    </subcellularLocation>
</comment>
<dbReference type="InterPro" id="IPR045762">
    <property type="entry name" value="ADNP_Znf"/>
</dbReference>
<dbReference type="Proteomes" id="UP000472277">
    <property type="component" value="Chromosome 34"/>
</dbReference>
<reference evidence="14" key="1">
    <citation type="submission" date="2025-08" db="UniProtKB">
        <authorList>
            <consortium name="Ensembl"/>
        </authorList>
    </citation>
    <scope>IDENTIFICATION</scope>
</reference>
<dbReference type="PANTHER" id="PTHR15740">
    <property type="entry name" value="NEUROPROTECTIVE PEPTIDE-CONTAINING PROTEIN"/>
    <property type="match status" value="1"/>
</dbReference>
<dbReference type="GeneTree" id="ENSGT00530000063631"/>
<evidence type="ECO:0000256" key="3">
    <source>
        <dbReference type="ARBA" id="ARBA00022771"/>
    </source>
</evidence>
<dbReference type="GO" id="GO:0003677">
    <property type="term" value="F:DNA binding"/>
    <property type="evidence" value="ECO:0007669"/>
    <property type="project" value="UniProtKB-UniRule"/>
</dbReference>
<dbReference type="Gene3D" id="1.10.10.60">
    <property type="entry name" value="Homeodomain-like"/>
    <property type="match status" value="1"/>
</dbReference>
<dbReference type="PROSITE" id="PS50071">
    <property type="entry name" value="HOMEOBOX_2"/>
    <property type="match status" value="1"/>
</dbReference>
<dbReference type="Pfam" id="PF19627">
    <property type="entry name" value="ADNP_N"/>
    <property type="match status" value="1"/>
</dbReference>
<evidence type="ECO:0000256" key="1">
    <source>
        <dbReference type="ARBA" id="ARBA00022723"/>
    </source>
</evidence>
<keyword evidence="15" id="KW-1185">Reference proteome</keyword>
<dbReference type="PANTHER" id="PTHR15740:SF2">
    <property type="entry name" value="ACTIVITY-DEPENDENT NEUROPROTECTOR HOMEOBOX PROTEIN 2"/>
    <property type="match status" value="1"/>
</dbReference>
<keyword evidence="8" id="KW-0804">Transcription</keyword>
<evidence type="ECO:0000256" key="12">
    <source>
        <dbReference type="SAM" id="MobiDB-lite"/>
    </source>
</evidence>
<name>A0A674EMN8_SALTR</name>
<organism evidence="14 15">
    <name type="scientific">Salmo trutta</name>
    <name type="common">Brown trout</name>
    <dbReference type="NCBI Taxonomy" id="8032"/>
    <lineage>
        <taxon>Eukaryota</taxon>
        <taxon>Metazoa</taxon>
        <taxon>Chordata</taxon>
        <taxon>Craniata</taxon>
        <taxon>Vertebrata</taxon>
        <taxon>Euteleostomi</taxon>
        <taxon>Actinopterygii</taxon>
        <taxon>Neopterygii</taxon>
        <taxon>Teleostei</taxon>
        <taxon>Protacanthopterygii</taxon>
        <taxon>Salmoniformes</taxon>
        <taxon>Salmonidae</taxon>
        <taxon>Salmoninae</taxon>
        <taxon>Salmo</taxon>
    </lineage>
</organism>
<evidence type="ECO:0000256" key="5">
    <source>
        <dbReference type="ARBA" id="ARBA00023015"/>
    </source>
</evidence>
<keyword evidence="1" id="KW-0479">Metal-binding</keyword>
<feature type="domain" description="Homeobox" evidence="13">
    <location>
        <begin position="834"/>
        <end position="884"/>
    </location>
</feature>
<dbReference type="SMART" id="SM00355">
    <property type="entry name" value="ZnF_C2H2"/>
    <property type="match status" value="7"/>
</dbReference>
<keyword evidence="2" id="KW-0677">Repeat</keyword>
<dbReference type="GO" id="GO:0008270">
    <property type="term" value="F:zinc ion binding"/>
    <property type="evidence" value="ECO:0007669"/>
    <property type="project" value="UniProtKB-KW"/>
</dbReference>
<evidence type="ECO:0000256" key="11">
    <source>
        <dbReference type="RuleBase" id="RU000682"/>
    </source>
</evidence>
<keyword evidence="4" id="KW-0862">Zinc</keyword>
<dbReference type="SUPFAM" id="SSF46689">
    <property type="entry name" value="Homeodomain-like"/>
    <property type="match status" value="1"/>
</dbReference>
<feature type="compositionally biased region" description="Basic and acidic residues" evidence="12">
    <location>
        <begin position="789"/>
        <end position="812"/>
    </location>
</feature>
<keyword evidence="3" id="KW-0863">Zinc-finger</keyword>
<dbReference type="GO" id="GO:0005634">
    <property type="term" value="C:nucleus"/>
    <property type="evidence" value="ECO:0007669"/>
    <property type="project" value="UniProtKB-SubCell"/>
</dbReference>
<feature type="region of interest" description="Disordered" evidence="12">
    <location>
        <begin position="789"/>
        <end position="836"/>
    </location>
</feature>
<dbReference type="InParanoid" id="A0A674EMN8"/>
<dbReference type="GO" id="GO:0010468">
    <property type="term" value="P:regulation of gene expression"/>
    <property type="evidence" value="ECO:0007669"/>
    <property type="project" value="TreeGrafter"/>
</dbReference>
<dbReference type="SMART" id="SM00389">
    <property type="entry name" value="HOX"/>
    <property type="match status" value="1"/>
</dbReference>
<evidence type="ECO:0000313" key="15">
    <source>
        <dbReference type="Proteomes" id="UP000472277"/>
    </source>
</evidence>
<dbReference type="InterPro" id="IPR009057">
    <property type="entry name" value="Homeodomain-like_sf"/>
</dbReference>
<dbReference type="OMA" id="KECYQMH"/>
<sequence length="971" mass="109506">MGYIVVYYKGDKMPFGMHNSERSEIIDQCCFLPVILSCMLSVTIFQELQKEKEKNADSDEVFQETEWVDLSEPFPGKRKKKWPYRTRLLCCTLCKYSTRNWYSYKSHLQRNHEYERKLCVLAPCQICSFVAHPRVLKKHLLLFHGSPNVDQDAESLHSTTKKGDRFKCRKCRYVDSNLFSMKKHVMLNHLEKLWHHFSGRIPDTKFPHTASRQFCKVCKMVIESTEHMLHHILSSPTHQWACAQIRTWILENTQYAKPSNYQTLAPKNQLPQVSSPEQLAAAKQSFLPPQASTLVQLASAEAKGLLQPGATVNLQSAMPQGAISATMPIGQTMVRLPSGTSLPGAPHNQVPFTIGVQGQQQPQQVFLPPRVQISIPGMSQSLMMTQRLPLNHGTPQGTMLQSTPQGTMLTSQSLLSHLIPTGNKVNGMPTYTFSTPVGMPGQTNNVQLISKAPQPIKPAGNPALNAKAKKWITCPICNELLPSNVYEAHQQAAHKAQPRTAKQQGLAARAPFLRKMPDKTVKCLKCKILLSEKGLFEHLLHGLNCLYCPGMFYSIQQLVEHTNAQHNPTQKANCDFMRREYRLYTDDSGNLLFPYFDINTTAPKEILGDAELKLALVTNSLDLIFLKMQPGGKQEVCRNPSKTTRTDCPFCEEKCVTVENYQAHLSGKHCIAPTVHAILKTAAFKCIYCNGVYTGKTTQKAIVIHLQRCRRAPRTPKDADSLQSTPTNGRQQQVMAFNQMIQVPGLYSAQLPPVPMAAQASVPVHQPSESPAELQSKLRLEAAFREAMEANKKERDARTAFRKQREKEKREQAPLTDPSIQLALDPSGMEKRPSEERKDFLTRYFHTKPYPTKKESEELSKRLWLTRTEVSTLFGMKRTKCMKAIQKNSPTIFLGFNMTELKKLKHDLLIPDVEPAETEKMADLEVEPEQAGSSEGEPAEPERSLPEEDPLEPHQKDVPEMDPLEPEAMAV</sequence>
<reference evidence="14" key="2">
    <citation type="submission" date="2025-09" db="UniProtKB">
        <authorList>
            <consortium name="Ensembl"/>
        </authorList>
    </citation>
    <scope>IDENTIFICATION</scope>
</reference>
<dbReference type="InterPro" id="IPR001356">
    <property type="entry name" value="HD"/>
</dbReference>
<evidence type="ECO:0000256" key="4">
    <source>
        <dbReference type="ARBA" id="ARBA00022833"/>
    </source>
</evidence>
<keyword evidence="9 10" id="KW-0539">Nucleus</keyword>
<evidence type="ECO:0000259" key="13">
    <source>
        <dbReference type="PROSITE" id="PS50071"/>
    </source>
</evidence>
<dbReference type="InterPro" id="IPR013087">
    <property type="entry name" value="Znf_C2H2_type"/>
</dbReference>
<evidence type="ECO:0000256" key="8">
    <source>
        <dbReference type="ARBA" id="ARBA00023163"/>
    </source>
</evidence>
<evidence type="ECO:0000256" key="10">
    <source>
        <dbReference type="PROSITE-ProRule" id="PRU00108"/>
    </source>
</evidence>
<dbReference type="Ensembl" id="ENSSTUT00000116704.1">
    <property type="protein sequence ID" value="ENSSTUP00000108967.1"/>
    <property type="gene ID" value="ENSSTUG00000048407.1"/>
</dbReference>
<keyword evidence="6 10" id="KW-0238">DNA-binding</keyword>
<evidence type="ECO:0000256" key="9">
    <source>
        <dbReference type="ARBA" id="ARBA00023242"/>
    </source>
</evidence>
<feature type="compositionally biased region" description="Basic and acidic residues" evidence="12">
    <location>
        <begin position="940"/>
        <end position="959"/>
    </location>
</feature>
<feature type="region of interest" description="Disordered" evidence="12">
    <location>
        <begin position="915"/>
        <end position="971"/>
    </location>
</feature>
<feature type="DNA-binding region" description="Homeobox" evidence="10">
    <location>
        <begin position="836"/>
        <end position="885"/>
    </location>
</feature>
<dbReference type="Pfam" id="PF00046">
    <property type="entry name" value="Homeodomain"/>
    <property type="match status" value="1"/>
</dbReference>
<dbReference type="CDD" id="cd00086">
    <property type="entry name" value="homeodomain"/>
    <property type="match status" value="1"/>
</dbReference>
<evidence type="ECO:0000256" key="7">
    <source>
        <dbReference type="ARBA" id="ARBA00023155"/>
    </source>
</evidence>
<accession>A0A674EMN8</accession>
<dbReference type="AlphaFoldDB" id="A0A674EMN8"/>
<proteinExistence type="predicted"/>
<keyword evidence="7 10" id="KW-0371">Homeobox</keyword>
<gene>
    <name evidence="14" type="primary">LOC115173716</name>
</gene>